<proteinExistence type="predicted"/>
<dbReference type="InterPro" id="IPR036188">
    <property type="entry name" value="FAD/NAD-bd_sf"/>
</dbReference>
<evidence type="ECO:0000313" key="8">
    <source>
        <dbReference type="Proteomes" id="UP000683511"/>
    </source>
</evidence>
<feature type="domain" description="FAD-binding" evidence="6">
    <location>
        <begin position="14"/>
        <end position="183"/>
    </location>
</feature>
<keyword evidence="4" id="KW-0560">Oxidoreductase</keyword>
<dbReference type="Gene3D" id="3.50.50.60">
    <property type="entry name" value="FAD/NAD(P)-binding domain"/>
    <property type="match status" value="1"/>
</dbReference>
<organism evidence="7 8">
    <name type="scientific">Richelia sinica FACHB-800</name>
    <dbReference type="NCBI Taxonomy" id="1357546"/>
    <lineage>
        <taxon>Bacteria</taxon>
        <taxon>Bacillati</taxon>
        <taxon>Cyanobacteriota</taxon>
        <taxon>Cyanophyceae</taxon>
        <taxon>Nostocales</taxon>
        <taxon>Nostocaceae</taxon>
        <taxon>Richelia</taxon>
    </lineage>
</organism>
<keyword evidence="5" id="KW-1133">Transmembrane helix</keyword>
<dbReference type="PANTHER" id="PTHR46496:SF1">
    <property type="entry name" value="ZEAXANTHIN EPOXIDASE, CHLOROPLASTIC"/>
    <property type="match status" value="1"/>
</dbReference>
<keyword evidence="2" id="KW-0285">Flavoprotein</keyword>
<dbReference type="GO" id="GO:0071949">
    <property type="term" value="F:FAD binding"/>
    <property type="evidence" value="ECO:0007669"/>
    <property type="project" value="InterPro"/>
</dbReference>
<keyword evidence="5" id="KW-0812">Transmembrane</keyword>
<dbReference type="EMBL" id="CP021056">
    <property type="protein sequence ID" value="QXE21792.1"/>
    <property type="molecule type" value="Genomic_DNA"/>
</dbReference>
<dbReference type="PANTHER" id="PTHR46496">
    <property type="match status" value="1"/>
</dbReference>
<dbReference type="GO" id="GO:0016491">
    <property type="term" value="F:oxidoreductase activity"/>
    <property type="evidence" value="ECO:0007669"/>
    <property type="project" value="UniProtKB-KW"/>
</dbReference>
<evidence type="ECO:0000313" key="7">
    <source>
        <dbReference type="EMBL" id="QXE21792.1"/>
    </source>
</evidence>
<gene>
    <name evidence="7" type="ORF">B6N60_00470</name>
</gene>
<accession>A0A975Y375</accession>
<keyword evidence="8" id="KW-1185">Reference proteome</keyword>
<dbReference type="PRINTS" id="PR00420">
    <property type="entry name" value="RNGMNOXGNASE"/>
</dbReference>
<evidence type="ECO:0000256" key="5">
    <source>
        <dbReference type="SAM" id="Phobius"/>
    </source>
</evidence>
<keyword evidence="3" id="KW-0274">FAD</keyword>
<name>A0A975Y375_9NOST</name>
<keyword evidence="5" id="KW-0472">Membrane</keyword>
<dbReference type="PROSITE" id="PS51257">
    <property type="entry name" value="PROKAR_LIPOPROTEIN"/>
    <property type="match status" value="1"/>
</dbReference>
<evidence type="ECO:0000256" key="2">
    <source>
        <dbReference type="ARBA" id="ARBA00022630"/>
    </source>
</evidence>
<reference evidence="7" key="1">
    <citation type="submission" date="2017-04" db="EMBL/GenBank/DDBJ databases">
        <title>Genome deletions in a multicellular cyanobacterial endosymbiont for morphological adaptation in marine diatoms.</title>
        <authorList>
            <person name="Wang Y."/>
            <person name="Gao H."/>
            <person name="Li R."/>
            <person name="Xu X."/>
        </authorList>
    </citation>
    <scope>NUCLEOTIDE SEQUENCE</scope>
    <source>
        <strain evidence="7">FACHB 800</strain>
    </source>
</reference>
<evidence type="ECO:0000256" key="4">
    <source>
        <dbReference type="ARBA" id="ARBA00023002"/>
    </source>
</evidence>
<evidence type="ECO:0000259" key="6">
    <source>
        <dbReference type="Pfam" id="PF01494"/>
    </source>
</evidence>
<dbReference type="InterPro" id="IPR002938">
    <property type="entry name" value="FAD-bd"/>
</dbReference>
<dbReference type="Pfam" id="PF01494">
    <property type="entry name" value="FAD_binding_3"/>
    <property type="match status" value="2"/>
</dbReference>
<dbReference type="SUPFAM" id="SSF51905">
    <property type="entry name" value="FAD/NAD(P)-binding domain"/>
    <property type="match status" value="1"/>
</dbReference>
<dbReference type="Proteomes" id="UP000683511">
    <property type="component" value="Chromosome"/>
</dbReference>
<dbReference type="KEGG" id="rsin:B6N60_00470"/>
<evidence type="ECO:0000256" key="3">
    <source>
        <dbReference type="ARBA" id="ARBA00022827"/>
    </source>
</evidence>
<protein>
    <submittedName>
        <fullName evidence="7">Zeaxanthin epoxidase</fullName>
    </submittedName>
</protein>
<sequence>METISKTINSSVSKVIIIGGGIGGLTLALACLDIGLEVELYEKRDLETMLGGPGGIFIQRNAMKVYKLLANGKIYEEFYKYGGKILTGGFFNHQAKPLYINSPEFVGETDLGVCLMRSQIQQILYNALPPSTVKTGLAFQSFQATDHGIKVYFQDGTTTTGDILVGADGIYSKVRASLHGQERLEDPIYSGMCCWRGSFDGANLPLNPEYSWMELWGKGNRFGYFHVGGGKFSFYGFTNSQPGENDESVGGPLAALQTIFSAYGEPVPSIIAALDPKSIYRDDIFDRESLGHTWGKGRVTLIGDAAHPVQPTLGQGGCMAIEDAFELAKLLATVTSQEQVSSVLRQFESDRHPRVTKVLNVSRSVGSLAQTDSNIGCLFRNLIYQLTPTWLADQQFKWLFDYNPTWN</sequence>
<dbReference type="AlphaFoldDB" id="A0A975Y375"/>
<dbReference type="RefSeq" id="WP_190600988.1">
    <property type="nucleotide sequence ID" value="NZ_CP021056.1"/>
</dbReference>
<feature type="domain" description="FAD-binding" evidence="6">
    <location>
        <begin position="288"/>
        <end position="360"/>
    </location>
</feature>
<evidence type="ECO:0000256" key="1">
    <source>
        <dbReference type="ARBA" id="ARBA00001974"/>
    </source>
</evidence>
<comment type="cofactor">
    <cofactor evidence="1">
        <name>FAD</name>
        <dbReference type="ChEBI" id="CHEBI:57692"/>
    </cofactor>
</comment>
<feature type="transmembrane region" description="Helical" evidence="5">
    <location>
        <begin position="15"/>
        <end position="36"/>
    </location>
</feature>